<dbReference type="EMBL" id="JASPKY010000051">
    <property type="protein sequence ID" value="KAK9745143.1"/>
    <property type="molecule type" value="Genomic_DNA"/>
</dbReference>
<comment type="caution">
    <text evidence="1">The sequence shown here is derived from an EMBL/GenBank/DDBJ whole genome shotgun (WGS) entry which is preliminary data.</text>
</comment>
<sequence length="86" mass="9820">MLIELITATELYGILRQRFSTCEPESALNRFHIVHLESSPVRVQVMKLQLEVHRTLQILTLANAGRTYYGNGVVRNSTATIFYVRA</sequence>
<gene>
    <name evidence="1" type="ORF">QE152_g7139</name>
</gene>
<protein>
    <submittedName>
        <fullName evidence="1">Uncharacterized protein</fullName>
    </submittedName>
</protein>
<reference evidence="1 2" key="1">
    <citation type="journal article" date="2024" name="BMC Genomics">
        <title>De novo assembly and annotation of Popillia japonica's genome with initial clues to its potential as an invasive pest.</title>
        <authorList>
            <person name="Cucini C."/>
            <person name="Boschi S."/>
            <person name="Funari R."/>
            <person name="Cardaioli E."/>
            <person name="Iannotti N."/>
            <person name="Marturano G."/>
            <person name="Paoli F."/>
            <person name="Bruttini M."/>
            <person name="Carapelli A."/>
            <person name="Frati F."/>
            <person name="Nardi F."/>
        </authorList>
    </citation>
    <scope>NUCLEOTIDE SEQUENCE [LARGE SCALE GENOMIC DNA]</scope>
    <source>
        <strain evidence="1">DMR45628</strain>
    </source>
</reference>
<name>A0AAW1MFM1_POPJA</name>
<evidence type="ECO:0000313" key="1">
    <source>
        <dbReference type="EMBL" id="KAK9745143.1"/>
    </source>
</evidence>
<evidence type="ECO:0000313" key="2">
    <source>
        <dbReference type="Proteomes" id="UP001458880"/>
    </source>
</evidence>
<keyword evidence="2" id="KW-1185">Reference proteome</keyword>
<dbReference type="Proteomes" id="UP001458880">
    <property type="component" value="Unassembled WGS sequence"/>
</dbReference>
<proteinExistence type="predicted"/>
<dbReference type="AlphaFoldDB" id="A0AAW1MFM1"/>
<organism evidence="1 2">
    <name type="scientific">Popillia japonica</name>
    <name type="common">Japanese beetle</name>
    <dbReference type="NCBI Taxonomy" id="7064"/>
    <lineage>
        <taxon>Eukaryota</taxon>
        <taxon>Metazoa</taxon>
        <taxon>Ecdysozoa</taxon>
        <taxon>Arthropoda</taxon>
        <taxon>Hexapoda</taxon>
        <taxon>Insecta</taxon>
        <taxon>Pterygota</taxon>
        <taxon>Neoptera</taxon>
        <taxon>Endopterygota</taxon>
        <taxon>Coleoptera</taxon>
        <taxon>Polyphaga</taxon>
        <taxon>Scarabaeiformia</taxon>
        <taxon>Scarabaeidae</taxon>
        <taxon>Rutelinae</taxon>
        <taxon>Popillia</taxon>
    </lineage>
</organism>
<accession>A0AAW1MFM1</accession>